<protein>
    <submittedName>
        <fullName evidence="2">Crotonobetainyl-CoA:carnitine CoA-transferase CaiB-like acyl-CoA transferase</fullName>
    </submittedName>
</protein>
<gene>
    <name evidence="2" type="ORF">A8950_2896</name>
</gene>
<dbReference type="PANTHER" id="PTHR48207:SF3">
    <property type="entry name" value="SUCCINATE--HYDROXYMETHYLGLUTARATE COA-TRANSFERASE"/>
    <property type="match status" value="1"/>
</dbReference>
<dbReference type="SUPFAM" id="SSF89796">
    <property type="entry name" value="CoA-transferase family III (CaiB/BaiF)"/>
    <property type="match status" value="1"/>
</dbReference>
<comment type="caution">
    <text evidence="2">The sequence shown here is derived from an EMBL/GenBank/DDBJ whole genome shotgun (WGS) entry which is preliminary data.</text>
</comment>
<dbReference type="InterPro" id="IPR003673">
    <property type="entry name" value="CoA-Trfase_fam_III"/>
</dbReference>
<dbReference type="InterPro" id="IPR023606">
    <property type="entry name" value="CoA-Trfase_III_dom_1_sf"/>
</dbReference>
<organism evidence="2 3">
    <name type="scientific">Dongia mobilis</name>
    <dbReference type="NCBI Taxonomy" id="578943"/>
    <lineage>
        <taxon>Bacteria</taxon>
        <taxon>Pseudomonadati</taxon>
        <taxon>Pseudomonadota</taxon>
        <taxon>Alphaproteobacteria</taxon>
        <taxon>Rhodospirillales</taxon>
        <taxon>Dongiaceae</taxon>
        <taxon>Dongia</taxon>
    </lineage>
</organism>
<dbReference type="GO" id="GO:0008410">
    <property type="term" value="F:CoA-transferase activity"/>
    <property type="evidence" value="ECO:0007669"/>
    <property type="project" value="TreeGrafter"/>
</dbReference>
<dbReference type="Proteomes" id="UP000295783">
    <property type="component" value="Unassembled WGS sequence"/>
</dbReference>
<evidence type="ECO:0000313" key="3">
    <source>
        <dbReference type="Proteomes" id="UP000295783"/>
    </source>
</evidence>
<dbReference type="InterPro" id="IPR044855">
    <property type="entry name" value="CoA-Trfase_III_dom3_sf"/>
</dbReference>
<sequence>MSGPLAGIRVFDLSRILAGPTATQILGDLGADIIKIERPGAGDDTRKWGPPFVKDAAGHDTSESGYYLSINRNKRSVTLDVGKPEGQEIAKRLIARCDIFVENFKVGDMARYGLAYDQIKYDYPRLIYCSITGFGQTGPYAKLAGYDFLAQGMGGIMSVTGDPDGQPTKVGVAITDIVCGIYSTVAILAALHHRQVSGRGQFCDMSLLDSQVGYLANIGLHYLTSGEVPKRLGNEHPNIVPYSVVRCADGFFILAVGNDSQFEKFCDFAGVPQWAKDERFSTNPARVRNRRLIYQMINELTEKQPQKYWIDGLGALGVPVGPVNNIDQVFNDPQVLAREMKISMPHPAAGSGHVDLIGSPVKLSETPVDYRLAPPTCGQHTDEVLRELLSMPDDEIRTLREKKII</sequence>
<dbReference type="PANTHER" id="PTHR48207">
    <property type="entry name" value="SUCCINATE--HYDROXYMETHYLGLUTARATE COA-TRANSFERASE"/>
    <property type="match status" value="1"/>
</dbReference>
<dbReference type="EMBL" id="SNYW01000010">
    <property type="protein sequence ID" value="TDQ81026.1"/>
    <property type="molecule type" value="Genomic_DNA"/>
</dbReference>
<accession>A0A4R6WKG7</accession>
<name>A0A4R6WKG7_9PROT</name>
<dbReference type="AlphaFoldDB" id="A0A4R6WKG7"/>
<dbReference type="InterPro" id="IPR050483">
    <property type="entry name" value="CoA-transferase_III_domain"/>
</dbReference>
<evidence type="ECO:0000313" key="2">
    <source>
        <dbReference type="EMBL" id="TDQ81026.1"/>
    </source>
</evidence>
<dbReference type="Gene3D" id="3.40.50.10540">
    <property type="entry name" value="Crotonobetainyl-coa:carnitine coa-transferase, domain 1"/>
    <property type="match status" value="1"/>
</dbReference>
<keyword evidence="3" id="KW-1185">Reference proteome</keyword>
<proteinExistence type="predicted"/>
<reference evidence="2 3" key="1">
    <citation type="submission" date="2019-03" db="EMBL/GenBank/DDBJ databases">
        <title>Genomic Encyclopedia of Type Strains, Phase III (KMG-III): the genomes of soil and plant-associated and newly described type strains.</title>
        <authorList>
            <person name="Whitman W."/>
        </authorList>
    </citation>
    <scope>NUCLEOTIDE SEQUENCE [LARGE SCALE GENOMIC DNA]</scope>
    <source>
        <strain evidence="2 3">CGMCC 1.7660</strain>
    </source>
</reference>
<dbReference type="RefSeq" id="WP_133614352.1">
    <property type="nucleotide sequence ID" value="NZ_SNYW01000010.1"/>
</dbReference>
<evidence type="ECO:0000256" key="1">
    <source>
        <dbReference type="ARBA" id="ARBA00022679"/>
    </source>
</evidence>
<keyword evidence="1 2" id="KW-0808">Transferase</keyword>
<dbReference type="Gene3D" id="3.30.1540.10">
    <property type="entry name" value="formyl-coa transferase, domain 3"/>
    <property type="match status" value="1"/>
</dbReference>
<dbReference type="Pfam" id="PF02515">
    <property type="entry name" value="CoA_transf_3"/>
    <property type="match status" value="1"/>
</dbReference>
<dbReference type="OrthoDB" id="9781472at2"/>